<evidence type="ECO:0000256" key="4">
    <source>
        <dbReference type="ARBA" id="ARBA00022638"/>
    </source>
</evidence>
<comment type="similarity">
    <text evidence="10 11">Belongs to the glycosyl hydrolase 24 family.</text>
</comment>
<dbReference type="GO" id="GO:0044659">
    <property type="term" value="P:viral release from host cell by cytolysis"/>
    <property type="evidence" value="ECO:0007669"/>
    <property type="project" value="UniProtKB-UniRule"/>
</dbReference>
<keyword evidence="6 10" id="KW-0204">Cytolysis</keyword>
<evidence type="ECO:0000256" key="11">
    <source>
        <dbReference type="RuleBase" id="RU003788"/>
    </source>
</evidence>
<dbReference type="EC" id="3.2.1.17" evidence="10"/>
<dbReference type="InterPro" id="IPR033907">
    <property type="entry name" value="Endolysin_autolysin"/>
</dbReference>
<dbReference type="GO" id="GO:0016998">
    <property type="term" value="P:cell wall macromolecule catabolic process"/>
    <property type="evidence" value="ECO:0007669"/>
    <property type="project" value="InterPro"/>
</dbReference>
<keyword evidence="9 10" id="KW-0326">Glycosidase</keyword>
<organism evidence="12">
    <name type="scientific">Vibrio phage ST1</name>
    <dbReference type="NCBI Taxonomy" id="2664247"/>
    <lineage>
        <taxon>Viruses</taxon>
        <taxon>Duplodnaviria</taxon>
        <taxon>Heunggongvirae</taxon>
        <taxon>Uroviricota</taxon>
        <taxon>Caudoviricetes</taxon>
    </lineage>
</organism>
<evidence type="ECO:0000256" key="3">
    <source>
        <dbReference type="ARBA" id="ARBA00022612"/>
    </source>
</evidence>
<name>A0A5Q2WDR4_9CAUD</name>
<comment type="function">
    <text evidence="10">Endolysin with lysozyme activity that degrades host peptidoglycans and participates with the holin and spanin proteins in the sequential events which lead to the programmed host cell lysis releasing the mature viral particles. Once the holin has permeabilized the host cell membrane, the endolysin can reach the periplasm and break down the peptidoglycan layer.</text>
</comment>
<dbReference type="PANTHER" id="PTHR38107:SF3">
    <property type="entry name" value="LYSOZYME RRRD-RELATED"/>
    <property type="match status" value="1"/>
</dbReference>
<evidence type="ECO:0000256" key="8">
    <source>
        <dbReference type="ARBA" id="ARBA00023200"/>
    </source>
</evidence>
<dbReference type="InterPro" id="IPR023347">
    <property type="entry name" value="Lysozyme_dom_sf"/>
</dbReference>
<dbReference type="GO" id="GO:0030430">
    <property type="term" value="C:host cell cytoplasm"/>
    <property type="evidence" value="ECO:0007669"/>
    <property type="project" value="UniProtKB-SubCell"/>
</dbReference>
<evidence type="ECO:0000256" key="1">
    <source>
        <dbReference type="ARBA" id="ARBA00000632"/>
    </source>
</evidence>
<proteinExistence type="inferred from homology"/>
<dbReference type="GO" id="GO:0009253">
    <property type="term" value="P:peptidoglycan catabolic process"/>
    <property type="evidence" value="ECO:0007669"/>
    <property type="project" value="UniProtKB-UniRule"/>
</dbReference>
<keyword evidence="4 10" id="KW-0081">Bacteriolytic enzyme</keyword>
<keyword evidence="8 10" id="KW-1035">Host cytoplasm</keyword>
<dbReference type="GO" id="GO:0003796">
    <property type="term" value="F:lysozyme activity"/>
    <property type="evidence" value="ECO:0007669"/>
    <property type="project" value="UniProtKB-UniRule"/>
</dbReference>
<dbReference type="GO" id="GO:0042742">
    <property type="term" value="P:defense response to bacterium"/>
    <property type="evidence" value="ECO:0007669"/>
    <property type="project" value="UniProtKB-KW"/>
</dbReference>
<dbReference type="Gene3D" id="1.10.530.40">
    <property type="match status" value="1"/>
</dbReference>
<dbReference type="CDD" id="cd00737">
    <property type="entry name" value="lyz_endolysin_autolysin"/>
    <property type="match status" value="1"/>
</dbReference>
<reference evidence="12" key="1">
    <citation type="submission" date="2019-04" db="EMBL/GenBank/DDBJ databases">
        <title>Vibrio phage lysozyme.</title>
        <authorList>
            <person name="Le Hoang D."/>
        </authorList>
    </citation>
    <scope>NUCLEOTIDE SEQUENCE</scope>
</reference>
<comment type="subcellular location">
    <subcellularLocation>
        <location evidence="10">Host cytoplasm</location>
    </subcellularLocation>
    <text evidence="10">The endolysin is cytoplasmic, but can reach the periplasmic space with the help of the holins which disrupt the host cell membrane.</text>
</comment>
<dbReference type="SUPFAM" id="SSF53955">
    <property type="entry name" value="Lysozyme-like"/>
    <property type="match status" value="1"/>
</dbReference>
<evidence type="ECO:0000256" key="10">
    <source>
        <dbReference type="HAMAP-Rule" id="MF_04110"/>
    </source>
</evidence>
<keyword evidence="3 10" id="KW-1188">Viral release from host cell</keyword>
<keyword evidence="5 10" id="KW-0378">Hydrolase</keyword>
<comment type="caution">
    <text evidence="10">Lacks conserved residue(s) required for the propagation of feature annotation.</text>
</comment>
<evidence type="ECO:0000256" key="2">
    <source>
        <dbReference type="ARBA" id="ARBA00022529"/>
    </source>
</evidence>
<evidence type="ECO:0000256" key="6">
    <source>
        <dbReference type="ARBA" id="ARBA00022852"/>
    </source>
</evidence>
<evidence type="ECO:0000256" key="9">
    <source>
        <dbReference type="ARBA" id="ARBA00023295"/>
    </source>
</evidence>
<dbReference type="HAMAP" id="MF_04110">
    <property type="entry name" value="ENDOLYSIN_T4"/>
    <property type="match status" value="1"/>
</dbReference>
<sequence>MGKWLDHALALAREYEGLHRVGKDGMIYPYHDPVGFPTQAWGRLLSREKWEALSKYPPITRAEADEWLMQDLAKHARAVWRLCPVEMTPGMFAALVDFSFNVGPGNLETSTLRRRVLAGDRQGAGDQFPRWVYAQSVKLPGLVRRRAAERELFLAD</sequence>
<comment type="catalytic activity">
    <reaction evidence="1 10 11">
        <text>Hydrolysis of (1-&gt;4)-beta-linkages between N-acetylmuramic acid and N-acetyl-D-glucosamine residues in a peptidoglycan and between N-acetyl-D-glucosamine residues in chitodextrins.</text>
        <dbReference type="EC" id="3.2.1.17"/>
    </reaction>
</comment>
<dbReference type="PANTHER" id="PTHR38107">
    <property type="match status" value="1"/>
</dbReference>
<keyword evidence="7 10" id="KW-0578">Host cell lysis by virus</keyword>
<dbReference type="InterPro" id="IPR051018">
    <property type="entry name" value="Bacteriophage_GH24"/>
</dbReference>
<accession>A0A5Q2WDR4</accession>
<evidence type="ECO:0000256" key="7">
    <source>
        <dbReference type="ARBA" id="ARBA00023142"/>
    </source>
</evidence>
<feature type="active site" description="Proton donor/acceptor" evidence="10">
    <location>
        <position position="32"/>
    </location>
</feature>
<keyword evidence="2 10" id="KW-0929">Antimicrobial</keyword>
<dbReference type="InterPro" id="IPR002196">
    <property type="entry name" value="Glyco_hydro_24"/>
</dbReference>
<dbReference type="InterPro" id="IPR023346">
    <property type="entry name" value="Lysozyme-like_dom_sf"/>
</dbReference>
<protein>
    <recommendedName>
        <fullName evidence="10">Endolysin</fullName>
        <ecNumber evidence="10">3.2.1.17</ecNumber>
    </recommendedName>
    <alternativeName>
        <fullName evidence="10">Lysis protein</fullName>
    </alternativeName>
    <alternativeName>
        <fullName evidence="10">Lysozyme</fullName>
    </alternativeName>
    <alternativeName>
        <fullName evidence="10">Muramidase</fullName>
    </alternativeName>
</protein>
<evidence type="ECO:0000256" key="5">
    <source>
        <dbReference type="ARBA" id="ARBA00022801"/>
    </source>
</evidence>
<dbReference type="Pfam" id="PF00959">
    <property type="entry name" value="Phage_lysozyme"/>
    <property type="match status" value="1"/>
</dbReference>
<evidence type="ECO:0000313" key="12">
    <source>
        <dbReference type="EMBL" id="QGH74565.1"/>
    </source>
</evidence>
<dbReference type="EMBL" id="MK805330">
    <property type="protein sequence ID" value="QGH74565.1"/>
    <property type="molecule type" value="Genomic_DNA"/>
</dbReference>
<dbReference type="InterPro" id="IPR034690">
    <property type="entry name" value="Endolysin_T4_type"/>
</dbReference>